<keyword evidence="8" id="KW-1185">Reference proteome</keyword>
<sequence length="476" mass="51375">MALAKTDPIIIVGAGVFGLSTALHLGRRGYTDVTIFDSQPYDKTLYSYFEGCDAASADMNKIIRAGYGKDTVYQDLTLESVAGWTAWNDELHAGKTVPPGMTKTDSVWVNNTAISMTDADTLPNFELDSIESMPAGTMLVSTDAKDCATAKAKGFNMEQFARQTPGKPNVFVLDTTGGFACADKACRFALHKARSYGVKTVFGPVAGKIVDLVYKPGTGDVTGITTADGKTHLAVLTVMACGGWTPTLVPSLDGLNETTAGSVALLKIPRSSPYWDKLAPENFPTFMHKLRDGEPGGLYGFPRHESGWFKIGYRGTKYTNPQVQKDGKERSVPVTRWTEGDKITSIPATALRVIQKFLDEYLPGLGASGIHISKTRICWYNDSFDNHLTIDHVPNAAGLMVATSGSGHAFKYLPSLGNWVVDIIEGVGLDRPAVKAWKWRSLGAAKPFNVIMAGSKGPRALQNVPLVPETSMHAKL</sequence>
<evidence type="ECO:0000313" key="8">
    <source>
        <dbReference type="Proteomes" id="UP000016923"/>
    </source>
</evidence>
<dbReference type="GO" id="GO:0050660">
    <property type="term" value="F:flavin adenine dinucleotide binding"/>
    <property type="evidence" value="ECO:0007669"/>
    <property type="project" value="InterPro"/>
</dbReference>
<dbReference type="PANTHER" id="PTHR10961">
    <property type="entry name" value="PEROXISOMAL SARCOSINE OXIDASE"/>
    <property type="match status" value="1"/>
</dbReference>
<dbReference type="STRING" id="1262450.S3CR30"/>
<dbReference type="OrthoDB" id="2219495at2759"/>
<evidence type="ECO:0000259" key="6">
    <source>
        <dbReference type="Pfam" id="PF01266"/>
    </source>
</evidence>
<dbReference type="OMA" id="SQTRLCW"/>
<proteinExistence type="inferred from homology"/>
<dbReference type="VEuPathDB" id="FungiDB:F503_06834"/>
<dbReference type="HOGENOM" id="CLU_007884_0_1_1"/>
<protein>
    <submittedName>
        <fullName evidence="7">Sarcosine oxidase</fullName>
    </submittedName>
</protein>
<evidence type="ECO:0000256" key="3">
    <source>
        <dbReference type="ARBA" id="ARBA00022630"/>
    </source>
</evidence>
<keyword evidence="3" id="KW-0285">Flavoprotein</keyword>
<dbReference type="InterPro" id="IPR036188">
    <property type="entry name" value="FAD/NAD-bd_sf"/>
</dbReference>
<dbReference type="SUPFAM" id="SSF54373">
    <property type="entry name" value="FAD-linked reductases, C-terminal domain"/>
    <property type="match status" value="1"/>
</dbReference>
<dbReference type="GO" id="GO:0008115">
    <property type="term" value="F:sarcosine oxidase activity"/>
    <property type="evidence" value="ECO:0007669"/>
    <property type="project" value="TreeGrafter"/>
</dbReference>
<keyword evidence="4" id="KW-0274">FAD</keyword>
<dbReference type="Proteomes" id="UP000016923">
    <property type="component" value="Unassembled WGS sequence"/>
</dbReference>
<gene>
    <name evidence="7" type="ORF">F503_06834</name>
</gene>
<dbReference type="InterPro" id="IPR006076">
    <property type="entry name" value="FAD-dep_OxRdtase"/>
</dbReference>
<name>S3CR30_OPHP1</name>
<dbReference type="Pfam" id="PF01266">
    <property type="entry name" value="DAO"/>
    <property type="match status" value="1"/>
</dbReference>
<accession>S3CR30</accession>
<evidence type="ECO:0000256" key="5">
    <source>
        <dbReference type="ARBA" id="ARBA00023002"/>
    </source>
</evidence>
<dbReference type="Gene3D" id="3.30.9.10">
    <property type="entry name" value="D-Amino Acid Oxidase, subunit A, domain 2"/>
    <property type="match status" value="1"/>
</dbReference>
<feature type="domain" description="FAD dependent oxidoreductase" evidence="6">
    <location>
        <begin position="9"/>
        <end position="422"/>
    </location>
</feature>
<comment type="similarity">
    <text evidence="2">Belongs to the MSOX/MTOX family.</text>
</comment>
<dbReference type="InterPro" id="IPR045170">
    <property type="entry name" value="MTOX"/>
</dbReference>
<keyword evidence="5" id="KW-0560">Oxidoreductase</keyword>
<dbReference type="AlphaFoldDB" id="S3CR30"/>
<evidence type="ECO:0000256" key="2">
    <source>
        <dbReference type="ARBA" id="ARBA00010989"/>
    </source>
</evidence>
<evidence type="ECO:0000256" key="1">
    <source>
        <dbReference type="ARBA" id="ARBA00001974"/>
    </source>
</evidence>
<dbReference type="EMBL" id="KE148147">
    <property type="protein sequence ID" value="EPE09058.1"/>
    <property type="molecule type" value="Genomic_DNA"/>
</dbReference>
<organism evidence="7 8">
    <name type="scientific">Ophiostoma piceae (strain UAMH 11346)</name>
    <name type="common">Sap stain fungus</name>
    <dbReference type="NCBI Taxonomy" id="1262450"/>
    <lineage>
        <taxon>Eukaryota</taxon>
        <taxon>Fungi</taxon>
        <taxon>Dikarya</taxon>
        <taxon>Ascomycota</taxon>
        <taxon>Pezizomycotina</taxon>
        <taxon>Sordariomycetes</taxon>
        <taxon>Sordariomycetidae</taxon>
        <taxon>Ophiostomatales</taxon>
        <taxon>Ophiostomataceae</taxon>
        <taxon>Ophiostoma</taxon>
    </lineage>
</organism>
<dbReference type="PANTHER" id="PTHR10961:SF15">
    <property type="entry name" value="FAD DEPENDENT OXIDOREDUCTASE DOMAIN-CONTAINING PROTEIN"/>
    <property type="match status" value="1"/>
</dbReference>
<dbReference type="Gene3D" id="3.50.50.60">
    <property type="entry name" value="FAD/NAD(P)-binding domain"/>
    <property type="match status" value="1"/>
</dbReference>
<dbReference type="SUPFAM" id="SSF51905">
    <property type="entry name" value="FAD/NAD(P)-binding domain"/>
    <property type="match status" value="1"/>
</dbReference>
<dbReference type="eggNOG" id="KOG2820">
    <property type="taxonomic scope" value="Eukaryota"/>
</dbReference>
<evidence type="ECO:0000256" key="4">
    <source>
        <dbReference type="ARBA" id="ARBA00022827"/>
    </source>
</evidence>
<reference evidence="7 8" key="1">
    <citation type="journal article" date="2013" name="BMC Genomics">
        <title>The genome and transcriptome of the pine saprophyte Ophiostoma piceae, and a comparison with the bark beetle-associated pine pathogen Grosmannia clavigera.</title>
        <authorList>
            <person name="Haridas S."/>
            <person name="Wang Y."/>
            <person name="Lim L."/>
            <person name="Massoumi Alamouti S."/>
            <person name="Jackman S."/>
            <person name="Docking R."/>
            <person name="Robertson G."/>
            <person name="Birol I."/>
            <person name="Bohlmann J."/>
            <person name="Breuil C."/>
        </authorList>
    </citation>
    <scope>NUCLEOTIDE SEQUENCE [LARGE SCALE GENOMIC DNA]</scope>
    <source>
        <strain evidence="7 8">UAMH 11346</strain>
    </source>
</reference>
<evidence type="ECO:0000313" key="7">
    <source>
        <dbReference type="EMBL" id="EPE09058.1"/>
    </source>
</evidence>
<comment type="cofactor">
    <cofactor evidence="1">
        <name>FAD</name>
        <dbReference type="ChEBI" id="CHEBI:57692"/>
    </cofactor>
</comment>